<protein>
    <recommendedName>
        <fullName evidence="2">Transglutaminase-like domain-containing protein</fullName>
    </recommendedName>
</protein>
<dbReference type="SMART" id="SM00460">
    <property type="entry name" value="TGc"/>
    <property type="match status" value="1"/>
</dbReference>
<organism evidence="3 4">
    <name type="scientific">Coprococcus hominis</name>
    <name type="common">ex Liu et al. 2022</name>
    <dbReference type="NCBI Taxonomy" id="2763039"/>
    <lineage>
        <taxon>Bacteria</taxon>
        <taxon>Bacillati</taxon>
        <taxon>Bacillota</taxon>
        <taxon>Clostridia</taxon>
        <taxon>Lachnospirales</taxon>
        <taxon>Lachnospiraceae</taxon>
        <taxon>Coprococcus</taxon>
    </lineage>
</organism>
<dbReference type="SUPFAM" id="SSF54001">
    <property type="entry name" value="Cysteine proteinases"/>
    <property type="match status" value="1"/>
</dbReference>
<dbReference type="EMBL" id="JACOOX010000003">
    <property type="protein sequence ID" value="MBC5662578.1"/>
    <property type="molecule type" value="Genomic_DNA"/>
</dbReference>
<accession>A0A8I0AEV1</accession>
<keyword evidence="1" id="KW-0472">Membrane</keyword>
<evidence type="ECO:0000256" key="1">
    <source>
        <dbReference type="SAM" id="Phobius"/>
    </source>
</evidence>
<name>A0A8I0AEV1_9FIRM</name>
<reference evidence="3 4" key="1">
    <citation type="submission" date="2020-08" db="EMBL/GenBank/DDBJ databases">
        <title>Genome public.</title>
        <authorList>
            <person name="Liu C."/>
            <person name="Sun Q."/>
        </authorList>
    </citation>
    <scope>NUCLEOTIDE SEQUENCE [LARGE SCALE GENOMIC DNA]</scope>
    <source>
        <strain evidence="3 4">NSJ-10</strain>
    </source>
</reference>
<dbReference type="InterPro" id="IPR052557">
    <property type="entry name" value="CAP/Cytokinesis_protein"/>
</dbReference>
<evidence type="ECO:0000259" key="2">
    <source>
        <dbReference type="SMART" id="SM00460"/>
    </source>
</evidence>
<keyword evidence="4" id="KW-1185">Reference proteome</keyword>
<evidence type="ECO:0000313" key="4">
    <source>
        <dbReference type="Proteomes" id="UP000615234"/>
    </source>
</evidence>
<keyword evidence="1" id="KW-0812">Transmembrane</keyword>
<dbReference type="Pfam" id="PF01841">
    <property type="entry name" value="Transglut_core"/>
    <property type="match status" value="1"/>
</dbReference>
<feature type="transmembrane region" description="Helical" evidence="1">
    <location>
        <begin position="9"/>
        <end position="31"/>
    </location>
</feature>
<keyword evidence="1" id="KW-1133">Transmembrane helix</keyword>
<dbReference type="PANTHER" id="PTHR46333">
    <property type="entry name" value="CYTOKINESIS PROTEIN 3"/>
    <property type="match status" value="1"/>
</dbReference>
<dbReference type="GO" id="GO:0005737">
    <property type="term" value="C:cytoplasm"/>
    <property type="evidence" value="ECO:0007669"/>
    <property type="project" value="TreeGrafter"/>
</dbReference>
<dbReference type="Proteomes" id="UP000615234">
    <property type="component" value="Unassembled WGS sequence"/>
</dbReference>
<dbReference type="InterPro" id="IPR038765">
    <property type="entry name" value="Papain-like_cys_pep_sf"/>
</dbReference>
<feature type="domain" description="Transglutaminase-like" evidence="2">
    <location>
        <begin position="185"/>
        <end position="241"/>
    </location>
</feature>
<sequence length="358" mass="41784">MDWMKKRHFILKGIITALVLIVLFYTGRWAFFNIFHRQDVVDGLVALRTNVMHSMEDGNDSDIFYVKNVKIKDISDINKYVDSAFGSVDTYRVLVSSGDYLAIQLSFDRSENYYVIRKVLFDEEIPSDKKKALAMYDSYIEFYKTCIKEPMSDFDKEKAAHDYLIKNCVYGFPEEQQDAYDAYGVLVSHKAVCDGYAEAFFMLMTCLDIPCDIVVGTADGDLHAWNQIELDGEWYNIDLTWDDAVPDMGEYVKHTYFNLTDDTLAENHTWEREFYRTCTDTDMNYYVKTFAVFDDFEAYKKGITKQIGRSDVLEAIVYYMDTDRPDLSFLYDSSAIKKLKYLVEDMGEYYVIIVYVNT</sequence>
<dbReference type="InterPro" id="IPR002931">
    <property type="entry name" value="Transglutaminase-like"/>
</dbReference>
<evidence type="ECO:0000313" key="3">
    <source>
        <dbReference type="EMBL" id="MBC5662578.1"/>
    </source>
</evidence>
<dbReference type="Gene3D" id="3.10.620.30">
    <property type="match status" value="1"/>
</dbReference>
<gene>
    <name evidence="3" type="ORF">H8S09_06660</name>
</gene>
<comment type="caution">
    <text evidence="3">The sequence shown here is derived from an EMBL/GenBank/DDBJ whole genome shotgun (WGS) entry which is preliminary data.</text>
</comment>
<proteinExistence type="predicted"/>
<dbReference type="PANTHER" id="PTHR46333:SF2">
    <property type="entry name" value="CYTOKINESIS PROTEIN 3"/>
    <property type="match status" value="1"/>
</dbReference>
<dbReference type="AlphaFoldDB" id="A0A8I0AEV1"/>